<evidence type="ECO:0000313" key="2">
    <source>
        <dbReference type="Proteomes" id="UP000194565"/>
    </source>
</evidence>
<evidence type="ECO:0000313" key="1">
    <source>
        <dbReference type="EMBL" id="OUI87701.1"/>
    </source>
</evidence>
<gene>
    <name evidence="1" type="ORF">HC62_04790</name>
</gene>
<reference evidence="1 2" key="1">
    <citation type="submission" date="2014-06" db="EMBL/GenBank/DDBJ databases">
        <authorList>
            <person name="Ju J."/>
            <person name="Zhang J."/>
        </authorList>
    </citation>
    <scope>NUCLEOTIDE SEQUENCE [LARGE SCALE GENOMIC DNA]</scope>
    <source>
        <strain evidence="1">DmW_042</strain>
    </source>
</reference>
<sequence length="59" mass="6781">MLLRAYCAVHVYKIKHMIWMSNSRGLDVMGYGGGIAHSRAEIRRADLTDFYGWFGCLEL</sequence>
<comment type="caution">
    <text evidence="1">The sequence shown here is derived from an EMBL/GenBank/DDBJ whole genome shotgun (WGS) entry which is preliminary data.</text>
</comment>
<name>A0A252ADN9_9PROT</name>
<protein>
    <submittedName>
        <fullName evidence="1">Uncharacterized protein</fullName>
    </submittedName>
</protein>
<dbReference type="EMBL" id="JOMM01000002">
    <property type="protein sequence ID" value="OUI87701.1"/>
    <property type="molecule type" value="Genomic_DNA"/>
</dbReference>
<dbReference type="Proteomes" id="UP000194565">
    <property type="component" value="Unassembled WGS sequence"/>
</dbReference>
<proteinExistence type="predicted"/>
<organism evidence="1 2">
    <name type="scientific">Acetobacter tropicalis</name>
    <dbReference type="NCBI Taxonomy" id="104102"/>
    <lineage>
        <taxon>Bacteria</taxon>
        <taxon>Pseudomonadati</taxon>
        <taxon>Pseudomonadota</taxon>
        <taxon>Alphaproteobacteria</taxon>
        <taxon>Acetobacterales</taxon>
        <taxon>Acetobacteraceae</taxon>
        <taxon>Acetobacter</taxon>
    </lineage>
</organism>
<dbReference type="AlphaFoldDB" id="A0A252ADN9"/>
<accession>A0A252ADN9</accession>